<keyword evidence="12" id="KW-1185">Reference proteome</keyword>
<evidence type="ECO:0000256" key="1">
    <source>
        <dbReference type="ARBA" id="ARBA00004162"/>
    </source>
</evidence>
<feature type="transmembrane region" description="Helical" evidence="10">
    <location>
        <begin position="41"/>
        <end position="63"/>
    </location>
</feature>
<reference evidence="11 12" key="1">
    <citation type="submission" date="2016-01" db="EMBL/GenBank/DDBJ databases">
        <title>The new phylogeny of the genus Mycobacterium.</title>
        <authorList>
            <person name="Tarcisio F."/>
            <person name="Conor M."/>
            <person name="Antonella G."/>
            <person name="Elisabetta G."/>
            <person name="Giulia F.S."/>
            <person name="Sara T."/>
            <person name="Anna F."/>
            <person name="Clotilde B."/>
            <person name="Roberto B."/>
            <person name="Veronica D.S."/>
            <person name="Fabio R."/>
            <person name="Monica P."/>
            <person name="Olivier J."/>
            <person name="Enrico T."/>
            <person name="Nicola S."/>
        </authorList>
    </citation>
    <scope>NUCLEOTIDE SEQUENCE [LARGE SCALE GENOMIC DNA]</scope>
    <source>
        <strain evidence="11 12">DSM 45176</strain>
    </source>
</reference>
<keyword evidence="3" id="KW-1003">Cell membrane</keyword>
<evidence type="ECO:0000256" key="6">
    <source>
        <dbReference type="ARBA" id="ARBA00022801"/>
    </source>
</evidence>
<evidence type="ECO:0000313" key="12">
    <source>
        <dbReference type="Proteomes" id="UP000193087"/>
    </source>
</evidence>
<protein>
    <submittedName>
        <fullName evidence="11">Type VII secretion protein EccB</fullName>
    </submittedName>
</protein>
<evidence type="ECO:0000313" key="11">
    <source>
        <dbReference type="EMBL" id="ORW61952.1"/>
    </source>
</evidence>
<evidence type="ECO:0000256" key="4">
    <source>
        <dbReference type="ARBA" id="ARBA00022692"/>
    </source>
</evidence>
<name>A0A1X2BEC2_9MYCO</name>
<dbReference type="InterPro" id="IPR007795">
    <property type="entry name" value="T7SS_EccB"/>
</dbReference>
<evidence type="ECO:0000256" key="7">
    <source>
        <dbReference type="ARBA" id="ARBA00022840"/>
    </source>
</evidence>
<dbReference type="InterPro" id="IPR044857">
    <property type="entry name" value="T7SS_EccB_R1"/>
</dbReference>
<evidence type="ECO:0000256" key="8">
    <source>
        <dbReference type="ARBA" id="ARBA00022989"/>
    </source>
</evidence>
<dbReference type="AlphaFoldDB" id="A0A1X2BEC2"/>
<dbReference type="RefSeq" id="WP_085253016.1">
    <property type="nucleotide sequence ID" value="NZ_JACKSL010000183.1"/>
</dbReference>
<dbReference type="NCBIfam" id="TIGR03919">
    <property type="entry name" value="T7SS_EccB"/>
    <property type="match status" value="1"/>
</dbReference>
<dbReference type="Pfam" id="PF05108">
    <property type="entry name" value="T7SS_ESX1_EccB"/>
    <property type="match status" value="1"/>
</dbReference>
<dbReference type="GO" id="GO:0016787">
    <property type="term" value="F:hydrolase activity"/>
    <property type="evidence" value="ECO:0007669"/>
    <property type="project" value="UniProtKB-KW"/>
</dbReference>
<evidence type="ECO:0000256" key="5">
    <source>
        <dbReference type="ARBA" id="ARBA00022741"/>
    </source>
</evidence>
<organism evidence="11 12">
    <name type="scientific">Mycobacterium riyadhense</name>
    <dbReference type="NCBI Taxonomy" id="486698"/>
    <lineage>
        <taxon>Bacteria</taxon>
        <taxon>Bacillati</taxon>
        <taxon>Actinomycetota</taxon>
        <taxon>Actinomycetes</taxon>
        <taxon>Mycobacteriales</taxon>
        <taxon>Mycobacteriaceae</taxon>
        <taxon>Mycobacterium</taxon>
    </lineage>
</organism>
<dbReference type="Gene3D" id="2.40.50.910">
    <property type="entry name" value="Type VII secretion system EccB, repeat 3 domain"/>
    <property type="match status" value="1"/>
</dbReference>
<dbReference type="PANTHER" id="PTHR40765">
    <property type="entry name" value="ESX-2 SECRETION SYSTEM ATPASE ECCB2"/>
    <property type="match status" value="1"/>
</dbReference>
<dbReference type="Gene3D" id="3.30.2390.20">
    <property type="entry name" value="Type VII secretion system EccB, repeat 1 domain"/>
    <property type="match status" value="1"/>
</dbReference>
<gene>
    <name evidence="11" type="ORF">AWC22_04890</name>
</gene>
<evidence type="ECO:0000256" key="10">
    <source>
        <dbReference type="SAM" id="Phobius"/>
    </source>
</evidence>
<dbReference type="InterPro" id="IPR042485">
    <property type="entry name" value="T7SS_EccB_R3"/>
</dbReference>
<dbReference type="EMBL" id="LQPQ01000229">
    <property type="protein sequence ID" value="ORW61952.1"/>
    <property type="molecule type" value="Genomic_DNA"/>
</dbReference>
<evidence type="ECO:0000256" key="9">
    <source>
        <dbReference type="ARBA" id="ARBA00023136"/>
    </source>
</evidence>
<keyword evidence="9 10" id="KW-0472">Membrane</keyword>
<dbReference type="PANTHER" id="PTHR40765:SF2">
    <property type="entry name" value="ESX-2 SECRETION SYSTEM ATPASE ECCB2"/>
    <property type="match status" value="1"/>
</dbReference>
<dbReference type="GO" id="GO:0005524">
    <property type="term" value="F:ATP binding"/>
    <property type="evidence" value="ECO:0007669"/>
    <property type="project" value="UniProtKB-KW"/>
</dbReference>
<dbReference type="GeneID" id="93492215"/>
<accession>A0A1X2BEC2</accession>
<keyword evidence="6" id="KW-0378">Hydrolase</keyword>
<sequence>MPLNLSNRDQNSGHLFYNRRLRAAITRFSVRMKHDDRKQQAAVALSIVLVLLGIGWMALLHFMKPAGLIGQSAIVGNRDTGAVYAKINGRLYPALNLTSARLAVGNAATPTWVTATEIAKYPTGPMIGIPGVPDSLPVTSSAISAWSVCDTSQTGGATRASGTTPVVTAIAGQLVPVGRAAAMGPKQAVLATHQGATYVIWGGQRSRIDPTDRSVTFNLGLDPGTTYPIEISNALFDAMPSTEPIVLPAIPEAGAPSQWLSGSKVGSVLESRDANGVVNGFYVLLPGGVQKITGFVADLLRTGDSQGSTTPTLIAPDKLIHIPVVDVLNVDYYPSGKLEFIDTVANPVTCVGWEKQAGDPQARITIFTGRGLPVPISMDSRLVQLVRDDRNPDSAEAHQTLVLPGAANFIATTSGVATADSRESLYWLSPQGVRYGIQSDHQTLQALALDPRFAMQAPWPIVRAFAPGPAISRGGALVARDVVPGGGVVAPVPDSNQLSVGG</sequence>
<dbReference type="GO" id="GO:0005576">
    <property type="term" value="C:extracellular region"/>
    <property type="evidence" value="ECO:0007669"/>
    <property type="project" value="TreeGrafter"/>
</dbReference>
<dbReference type="GO" id="GO:0005886">
    <property type="term" value="C:plasma membrane"/>
    <property type="evidence" value="ECO:0007669"/>
    <property type="project" value="UniProtKB-SubCell"/>
</dbReference>
<comment type="similarity">
    <text evidence="2">Belongs to the EccB family.</text>
</comment>
<keyword evidence="8 10" id="KW-1133">Transmembrane helix</keyword>
<evidence type="ECO:0000256" key="2">
    <source>
        <dbReference type="ARBA" id="ARBA00008149"/>
    </source>
</evidence>
<dbReference type="OrthoDB" id="3847604at2"/>
<keyword evidence="5" id="KW-0547">Nucleotide-binding</keyword>
<keyword evidence="4 10" id="KW-0812">Transmembrane</keyword>
<dbReference type="STRING" id="486698.AWC22_04890"/>
<comment type="caution">
    <text evidence="11">The sequence shown here is derived from an EMBL/GenBank/DDBJ whole genome shotgun (WGS) entry which is preliminary data.</text>
</comment>
<keyword evidence="7" id="KW-0067">ATP-binding</keyword>
<dbReference type="Proteomes" id="UP000193087">
    <property type="component" value="Unassembled WGS sequence"/>
</dbReference>
<proteinExistence type="inferred from homology"/>
<evidence type="ECO:0000256" key="3">
    <source>
        <dbReference type="ARBA" id="ARBA00022475"/>
    </source>
</evidence>
<comment type="subcellular location">
    <subcellularLocation>
        <location evidence="1">Cell membrane</location>
        <topology evidence="1">Single-pass membrane protein</topology>
    </subcellularLocation>
</comment>